<sequence>MLEFAGLPPDQVIGVEAIRQKHITAEKVAINAVMAGCRPEYFPVVVSAVAACCERSFNLHASSTSTNGVTVLVLVSGGYAQEIGMNSATGVMGPSNQANATIGRAVNLVKTNFYGSLPQEMDNSTFGHPGKYSFCFAENLDAGNWSSLAVDKGFDGGSSTVTVVAAYSPLQVSVYGGKDPGSFLAGVAHAMIGLGPSISEVLVVLSPEVMQYVNEACWSRQQVQEFLWEKTQLPAREWIAWRRVEHPENFTDQNQLVGCVTDPSRITVVAAGGAAGVYIDVIGSWGNSRSVTRKIEVRS</sequence>
<proteinExistence type="predicted"/>
<evidence type="ECO:0000313" key="1">
    <source>
        <dbReference type="EMBL" id="CUV04351.1"/>
    </source>
</evidence>
<dbReference type="AlphaFoldDB" id="A0A170QBF0"/>
<reference evidence="1" key="1">
    <citation type="submission" date="2015-10" db="EMBL/GenBank/DDBJ databases">
        <authorList>
            <person name="Gilbert D.G."/>
        </authorList>
    </citation>
    <scope>NUCLEOTIDE SEQUENCE</scope>
</reference>
<organism evidence="1">
    <name type="scientific">hydrothermal vent metagenome</name>
    <dbReference type="NCBI Taxonomy" id="652676"/>
    <lineage>
        <taxon>unclassified sequences</taxon>
        <taxon>metagenomes</taxon>
        <taxon>ecological metagenomes</taxon>
    </lineage>
</organism>
<accession>A0A170QBF0</accession>
<dbReference type="EMBL" id="FAXA01000132">
    <property type="protein sequence ID" value="CUV04351.1"/>
    <property type="molecule type" value="Genomic_DNA"/>
</dbReference>
<protein>
    <submittedName>
        <fullName evidence="1">Uncharacterized protein</fullName>
    </submittedName>
</protein>
<gene>
    <name evidence="1" type="ORF">MGWOODY_Clf1409</name>
</gene>
<name>A0A170QBF0_9ZZZZ</name>